<dbReference type="Proteomes" id="UP001054837">
    <property type="component" value="Unassembled WGS sequence"/>
</dbReference>
<organism evidence="1 2">
    <name type="scientific">Caerostris darwini</name>
    <dbReference type="NCBI Taxonomy" id="1538125"/>
    <lineage>
        <taxon>Eukaryota</taxon>
        <taxon>Metazoa</taxon>
        <taxon>Ecdysozoa</taxon>
        <taxon>Arthropoda</taxon>
        <taxon>Chelicerata</taxon>
        <taxon>Arachnida</taxon>
        <taxon>Araneae</taxon>
        <taxon>Araneomorphae</taxon>
        <taxon>Entelegynae</taxon>
        <taxon>Araneoidea</taxon>
        <taxon>Araneidae</taxon>
        <taxon>Caerostris</taxon>
    </lineage>
</organism>
<sequence length="116" mass="13148">MYCTTLKHYVNFNNMLFLPYYPPCAIKTEQLHQECLDPFVCSESTLQSNFTAVSHHFIPSSSQSPTTEVGSTDVLASLILFHCANMLDPSKPLKLIQQDHPPLILFLFYLSLDPLV</sequence>
<name>A0AAV4SIE3_9ARAC</name>
<comment type="caution">
    <text evidence="1">The sequence shown here is derived from an EMBL/GenBank/DDBJ whole genome shotgun (WGS) entry which is preliminary data.</text>
</comment>
<accession>A0AAV4SIE3</accession>
<proteinExistence type="predicted"/>
<gene>
    <name evidence="1" type="ORF">CDAR_32921</name>
</gene>
<evidence type="ECO:0000313" key="1">
    <source>
        <dbReference type="EMBL" id="GIY34208.1"/>
    </source>
</evidence>
<dbReference type="AlphaFoldDB" id="A0AAV4SIE3"/>
<protein>
    <submittedName>
        <fullName evidence="1">Uncharacterized protein</fullName>
    </submittedName>
</protein>
<dbReference type="EMBL" id="BPLQ01008042">
    <property type="protein sequence ID" value="GIY34208.1"/>
    <property type="molecule type" value="Genomic_DNA"/>
</dbReference>
<evidence type="ECO:0000313" key="2">
    <source>
        <dbReference type="Proteomes" id="UP001054837"/>
    </source>
</evidence>
<keyword evidence="2" id="KW-1185">Reference proteome</keyword>
<reference evidence="1 2" key="1">
    <citation type="submission" date="2021-06" db="EMBL/GenBank/DDBJ databases">
        <title>Caerostris darwini draft genome.</title>
        <authorList>
            <person name="Kono N."/>
            <person name="Arakawa K."/>
        </authorList>
    </citation>
    <scope>NUCLEOTIDE SEQUENCE [LARGE SCALE GENOMIC DNA]</scope>
</reference>